<accession>A0A654LT57</accession>
<feature type="region of interest" description="Disordered" evidence="1">
    <location>
        <begin position="28"/>
        <end position="55"/>
    </location>
</feature>
<evidence type="ECO:0000313" key="2">
    <source>
        <dbReference type="EMBL" id="ALI34574.1"/>
    </source>
</evidence>
<dbReference type="OrthoDB" id="375334at2157"/>
<evidence type="ECO:0000313" key="3">
    <source>
        <dbReference type="Proteomes" id="UP000058925"/>
    </source>
</evidence>
<feature type="compositionally biased region" description="Low complexity" evidence="1">
    <location>
        <begin position="1"/>
        <end position="18"/>
    </location>
</feature>
<keyword evidence="3" id="KW-1185">Reference proteome</keyword>
<dbReference type="KEGG" id="taa:NMY3_00360"/>
<organism evidence="2 3">
    <name type="scientific">Candidatus Nitrosocosmicus oleophilus</name>
    <dbReference type="NCBI Taxonomy" id="1353260"/>
    <lineage>
        <taxon>Archaea</taxon>
        <taxon>Nitrososphaerota</taxon>
        <taxon>Nitrososphaeria</taxon>
        <taxon>Nitrososphaerales</taxon>
        <taxon>Nitrososphaeraceae</taxon>
        <taxon>Candidatus Nitrosocosmicus</taxon>
    </lineage>
</organism>
<protein>
    <submittedName>
        <fullName evidence="2">Uncharacterized protein</fullName>
    </submittedName>
</protein>
<name>A0A654LT57_9ARCH</name>
<evidence type="ECO:0000256" key="1">
    <source>
        <dbReference type="SAM" id="MobiDB-lite"/>
    </source>
</evidence>
<dbReference type="EMBL" id="CP012850">
    <property type="protein sequence ID" value="ALI34574.1"/>
    <property type="molecule type" value="Genomic_DNA"/>
</dbReference>
<dbReference type="AlphaFoldDB" id="A0A654LT57"/>
<gene>
    <name evidence="2" type="ORF">NMY3_00360</name>
</gene>
<dbReference type="Proteomes" id="UP000058925">
    <property type="component" value="Chromosome"/>
</dbReference>
<proteinExistence type="predicted"/>
<dbReference type="GeneID" id="60420539"/>
<reference evidence="3" key="1">
    <citation type="submission" date="2015-10" db="EMBL/GenBank/DDBJ databases">
        <title>Niche specialization of a soil ammonia-oxidizing archaeon, Candidatus Nitrosocosmicus oleophilus.</title>
        <authorList>
            <person name="Jung M.-Y."/>
            <person name="Rhee S.-K."/>
        </authorList>
    </citation>
    <scope>NUCLEOTIDE SEQUENCE [LARGE SCALE GENOMIC DNA]</scope>
    <source>
        <strain evidence="3">MY3</strain>
    </source>
</reference>
<dbReference type="RefSeq" id="WP_196817208.1">
    <property type="nucleotide sequence ID" value="NZ_CP012850.1"/>
</dbReference>
<sequence>MSSSSSLNTVSASSFSSSTDNNIVNSSNLALPLGNNPNSGIQDTTTNNKNGQSGFDIQQGLPLSKTIGIYDLPKNIILTDDFGKNNKIPIRAFFSEGLITQLEKPSVNKQVKFKLDDWNQNMILGFQDSSALNFVNIKNILVGQIKSYDSVEDALEDATYWENVPLNDEIMLRFENKGLNFIIMEVTFQNGVSGVYHAIFNLDAYGSESGADDLLDYRIDKEDANYNIVDDSKPEIEVNSPFWQISQIIVCEDLKYNGFRVCG</sequence>
<feature type="region of interest" description="Disordered" evidence="1">
    <location>
        <begin position="1"/>
        <end position="20"/>
    </location>
</feature>